<evidence type="ECO:0000313" key="3">
    <source>
        <dbReference type="Proteomes" id="UP000230551"/>
    </source>
</evidence>
<dbReference type="RefSeq" id="WP_090589108.1">
    <property type="nucleotide sequence ID" value="NZ_CP104302.1"/>
</dbReference>
<evidence type="ECO:0000256" key="1">
    <source>
        <dbReference type="SAM" id="Phobius"/>
    </source>
</evidence>
<keyword evidence="1" id="KW-1133">Transmembrane helix</keyword>
<accession>A0A2G5PF20</accession>
<reference evidence="2 3" key="1">
    <citation type="journal article" date="2017" name="Infect. Genet. Evol.">
        <title>The new phylogeny of the genus Mycobacterium: The old and the news.</title>
        <authorList>
            <person name="Tortoli E."/>
            <person name="Fedrizzi T."/>
            <person name="Meehan C.J."/>
            <person name="Trovato A."/>
            <person name="Grottola A."/>
            <person name="Giacobazzi E."/>
            <person name="Serpini G.F."/>
            <person name="Tagliazucchi S."/>
            <person name="Fabio A."/>
            <person name="Bettua C."/>
            <person name="Bertorelli R."/>
            <person name="Frascaro F."/>
            <person name="De Sanctis V."/>
            <person name="Pecorari M."/>
            <person name="Jousson O."/>
            <person name="Segata N."/>
            <person name="Cirillo D.M."/>
        </authorList>
    </citation>
    <scope>NUCLEOTIDE SEQUENCE [LARGE SCALE GENOMIC DNA]</scope>
    <source>
        <strain evidence="2 3">CIP1034565</strain>
    </source>
</reference>
<dbReference type="AlphaFoldDB" id="A0A2G5PF20"/>
<feature type="transmembrane region" description="Helical" evidence="1">
    <location>
        <begin position="74"/>
        <end position="98"/>
    </location>
</feature>
<dbReference type="OrthoDB" id="4762605at2"/>
<gene>
    <name evidence="2" type="ORF">CQY22_004620</name>
</gene>
<dbReference type="Proteomes" id="UP000230551">
    <property type="component" value="Unassembled WGS sequence"/>
</dbReference>
<feature type="transmembrane region" description="Helical" evidence="1">
    <location>
        <begin position="47"/>
        <end position="67"/>
    </location>
</feature>
<comment type="caution">
    <text evidence="2">The sequence shown here is derived from an EMBL/GenBank/DDBJ whole genome shotgun (WGS) entry which is preliminary data.</text>
</comment>
<keyword evidence="3" id="KW-1185">Reference proteome</keyword>
<evidence type="ECO:0000313" key="2">
    <source>
        <dbReference type="EMBL" id="PIB76922.1"/>
    </source>
</evidence>
<proteinExistence type="predicted"/>
<keyword evidence="1" id="KW-0812">Transmembrane</keyword>
<feature type="transmembrane region" description="Helical" evidence="1">
    <location>
        <begin position="110"/>
        <end position="131"/>
    </location>
</feature>
<evidence type="ECO:0008006" key="4">
    <source>
        <dbReference type="Google" id="ProtNLM"/>
    </source>
</evidence>
<sequence length="139" mass="13856">MIRLNPGWLVVACATVLAASCWLPWLVSGEFGRVSAIGGTGGGMTVAPGFGIGQTIALLASALLVAGAMTARGLLRIVAASAALGLGVLLNVLIWRYHHLGVGGEVSAGFGFHIAAGAAGVAAALSVWALVEAIIARRA</sequence>
<feature type="transmembrane region" description="Helical" evidence="1">
    <location>
        <begin position="7"/>
        <end position="27"/>
    </location>
</feature>
<dbReference type="STRING" id="85968.GCA_900073015_02246"/>
<dbReference type="EMBL" id="PDCN02000003">
    <property type="protein sequence ID" value="PIB76922.1"/>
    <property type="molecule type" value="Genomic_DNA"/>
</dbReference>
<dbReference type="PROSITE" id="PS51257">
    <property type="entry name" value="PROKAR_LIPOPROTEIN"/>
    <property type="match status" value="1"/>
</dbReference>
<protein>
    <recommendedName>
        <fullName evidence="4">Transmembrane protein</fullName>
    </recommendedName>
</protein>
<organism evidence="2 3">
    <name type="scientific">Mycolicibacterium brumae</name>
    <dbReference type="NCBI Taxonomy" id="85968"/>
    <lineage>
        <taxon>Bacteria</taxon>
        <taxon>Bacillati</taxon>
        <taxon>Actinomycetota</taxon>
        <taxon>Actinomycetes</taxon>
        <taxon>Mycobacteriales</taxon>
        <taxon>Mycobacteriaceae</taxon>
        <taxon>Mycolicibacterium</taxon>
    </lineage>
</organism>
<keyword evidence="1" id="KW-0472">Membrane</keyword>
<name>A0A2G5PF20_9MYCO</name>